<dbReference type="KEGG" id="bsen:DP114_06260"/>
<gene>
    <name evidence="1" type="ORF">DP114_06260</name>
</gene>
<proteinExistence type="predicted"/>
<organism evidence="1 2">
    <name type="scientific">Brasilonema sennae CENA114</name>
    <dbReference type="NCBI Taxonomy" id="415709"/>
    <lineage>
        <taxon>Bacteria</taxon>
        <taxon>Bacillati</taxon>
        <taxon>Cyanobacteriota</taxon>
        <taxon>Cyanophyceae</taxon>
        <taxon>Nostocales</taxon>
        <taxon>Scytonemataceae</taxon>
        <taxon>Brasilonema</taxon>
        <taxon>Bromeliae group (in: Brasilonema)</taxon>
    </lineage>
</organism>
<accession>A0A856M8P9</accession>
<dbReference type="EMBL" id="CP030118">
    <property type="protein sequence ID" value="QDL07555.1"/>
    <property type="molecule type" value="Genomic_DNA"/>
</dbReference>
<name>A0A856M8P9_9CYAN</name>
<keyword evidence="2" id="KW-1185">Reference proteome</keyword>
<evidence type="ECO:0000313" key="2">
    <source>
        <dbReference type="Proteomes" id="UP000503129"/>
    </source>
</evidence>
<evidence type="ECO:0000313" key="1">
    <source>
        <dbReference type="EMBL" id="QDL07555.1"/>
    </source>
</evidence>
<reference evidence="1 2" key="1">
    <citation type="submission" date="2018-06" db="EMBL/GenBank/DDBJ databases">
        <title>Comparative genomics of Brasilonema spp. strains.</title>
        <authorList>
            <person name="Alvarenga D.O."/>
            <person name="Fiore M.F."/>
            <person name="Varani A.M."/>
        </authorList>
    </citation>
    <scope>NUCLEOTIDE SEQUENCE [LARGE SCALE GENOMIC DNA]</scope>
    <source>
        <strain evidence="1 2">CENA114</strain>
    </source>
</reference>
<dbReference type="RefSeq" id="WP_169266151.1">
    <property type="nucleotide sequence ID" value="NZ_CAWOXK010000001.1"/>
</dbReference>
<protein>
    <submittedName>
        <fullName evidence="1">Uncharacterized protein</fullName>
    </submittedName>
</protein>
<sequence length="61" mass="7358">MNLPYILVNICSWMNQVEQWFSILQRKRFKIGDLADKKALSERLEAFIALVEYYSTPFWLE</sequence>
<dbReference type="Proteomes" id="UP000503129">
    <property type="component" value="Chromosome"/>
</dbReference>
<dbReference type="AlphaFoldDB" id="A0A856M8P9"/>